<feature type="transmembrane region" description="Helical" evidence="3">
    <location>
        <begin position="24"/>
        <end position="45"/>
    </location>
</feature>
<dbReference type="SMART" id="SM00267">
    <property type="entry name" value="GGDEF"/>
    <property type="match status" value="1"/>
</dbReference>
<protein>
    <recommendedName>
        <fullName evidence="1">diguanylate cyclase</fullName>
        <ecNumber evidence="1">2.7.7.65</ecNumber>
    </recommendedName>
</protein>
<organism evidence="5 6">
    <name type="scientific">Aeromonas sobria</name>
    <dbReference type="NCBI Taxonomy" id="646"/>
    <lineage>
        <taxon>Bacteria</taxon>
        <taxon>Pseudomonadati</taxon>
        <taxon>Pseudomonadota</taxon>
        <taxon>Gammaproteobacteria</taxon>
        <taxon>Aeromonadales</taxon>
        <taxon>Aeromonadaceae</taxon>
        <taxon>Aeromonas</taxon>
    </lineage>
</organism>
<sequence>MQFDRLDISLSHYRHLDREHRAHIALLGIAMLAIMALHLLLLPHFPYERFYAVSFGFEVINWFTMLFLFWVVQCAHLPAKTYRLLSCGLMLWIMGATADIMDEIVQQPLWLAIYAEDLLRSSGILLSSIGILSTMHHLFHINAQLRQQALFDDLTRLPNRRYFHQQLFLERGVYHALILLDLDHFKGINDNYGHDIGDWVLQQFGELLQQHCPPGALAARIGGEEFVLLLPVANEAQLQQLASTLLAATRTIAPDPARPLTVSLGVGIREPKEPAVSLFKRVDQALYGAKEAGRNCAVWATPTTHGE</sequence>
<feature type="domain" description="GGDEF" evidence="4">
    <location>
        <begin position="173"/>
        <end position="302"/>
    </location>
</feature>
<dbReference type="AlphaFoldDB" id="A0A1S2D256"/>
<evidence type="ECO:0000313" key="5">
    <source>
        <dbReference type="EMBL" id="OHY94397.1"/>
    </source>
</evidence>
<dbReference type="OrthoDB" id="9812260at2"/>
<evidence type="ECO:0000259" key="4">
    <source>
        <dbReference type="PROSITE" id="PS50887"/>
    </source>
</evidence>
<reference evidence="5 6" key="1">
    <citation type="submission" date="2016-09" db="EMBL/GenBank/DDBJ databases">
        <title>Draft Genome Sequence of Aeromonas sobria Strain 08005, Isolated from Sick Rana catesbeiana.</title>
        <authorList>
            <person name="Yang Q."/>
        </authorList>
    </citation>
    <scope>NUCLEOTIDE SEQUENCE [LARGE SCALE GENOMIC DNA]</scope>
    <source>
        <strain evidence="5 6">08005</strain>
    </source>
</reference>
<gene>
    <name evidence="5" type="ORF">BJD16_10640</name>
</gene>
<dbReference type="SUPFAM" id="SSF55073">
    <property type="entry name" value="Nucleotide cyclase"/>
    <property type="match status" value="1"/>
</dbReference>
<dbReference type="GO" id="GO:0043709">
    <property type="term" value="P:cell adhesion involved in single-species biofilm formation"/>
    <property type="evidence" value="ECO:0007669"/>
    <property type="project" value="TreeGrafter"/>
</dbReference>
<dbReference type="PROSITE" id="PS50887">
    <property type="entry name" value="GGDEF"/>
    <property type="match status" value="1"/>
</dbReference>
<dbReference type="EC" id="2.7.7.65" evidence="1"/>
<feature type="transmembrane region" description="Helical" evidence="3">
    <location>
        <begin position="84"/>
        <end position="101"/>
    </location>
</feature>
<dbReference type="GeneID" id="58924518"/>
<evidence type="ECO:0000256" key="3">
    <source>
        <dbReference type="SAM" id="Phobius"/>
    </source>
</evidence>
<dbReference type="EMBL" id="MKFU01000006">
    <property type="protein sequence ID" value="OHY94397.1"/>
    <property type="molecule type" value="Genomic_DNA"/>
</dbReference>
<dbReference type="NCBIfam" id="TIGR00254">
    <property type="entry name" value="GGDEF"/>
    <property type="match status" value="1"/>
</dbReference>
<dbReference type="STRING" id="646.BJD16_10640"/>
<dbReference type="GO" id="GO:0052621">
    <property type="term" value="F:diguanylate cyclase activity"/>
    <property type="evidence" value="ECO:0007669"/>
    <property type="project" value="UniProtKB-EC"/>
</dbReference>
<keyword evidence="3" id="KW-0812">Transmembrane</keyword>
<dbReference type="Pfam" id="PF00990">
    <property type="entry name" value="GGDEF"/>
    <property type="match status" value="1"/>
</dbReference>
<proteinExistence type="predicted"/>
<name>A0A1S2D256_AERSO</name>
<dbReference type="InterPro" id="IPR043128">
    <property type="entry name" value="Rev_trsase/Diguanyl_cyclase"/>
</dbReference>
<dbReference type="Proteomes" id="UP000179934">
    <property type="component" value="Unassembled WGS sequence"/>
</dbReference>
<dbReference type="Gene3D" id="3.30.70.270">
    <property type="match status" value="1"/>
</dbReference>
<accession>A0A1S2D256</accession>
<dbReference type="PANTHER" id="PTHR45138:SF9">
    <property type="entry name" value="DIGUANYLATE CYCLASE DGCM-RELATED"/>
    <property type="match status" value="1"/>
</dbReference>
<evidence type="ECO:0000256" key="2">
    <source>
        <dbReference type="ARBA" id="ARBA00034247"/>
    </source>
</evidence>
<dbReference type="InterPro" id="IPR050469">
    <property type="entry name" value="Diguanylate_Cyclase"/>
</dbReference>
<dbReference type="RefSeq" id="WP_042024627.1">
    <property type="nucleotide sequence ID" value="NZ_CDBW01000048.1"/>
</dbReference>
<comment type="caution">
    <text evidence="5">The sequence shown here is derived from an EMBL/GenBank/DDBJ whole genome shotgun (WGS) entry which is preliminary data.</text>
</comment>
<evidence type="ECO:0000313" key="6">
    <source>
        <dbReference type="Proteomes" id="UP000179934"/>
    </source>
</evidence>
<dbReference type="InterPro" id="IPR000160">
    <property type="entry name" value="GGDEF_dom"/>
</dbReference>
<dbReference type="GO" id="GO:0005886">
    <property type="term" value="C:plasma membrane"/>
    <property type="evidence" value="ECO:0007669"/>
    <property type="project" value="TreeGrafter"/>
</dbReference>
<dbReference type="PANTHER" id="PTHR45138">
    <property type="entry name" value="REGULATORY COMPONENTS OF SENSORY TRANSDUCTION SYSTEM"/>
    <property type="match status" value="1"/>
</dbReference>
<comment type="catalytic activity">
    <reaction evidence="2">
        <text>2 GTP = 3',3'-c-di-GMP + 2 diphosphate</text>
        <dbReference type="Rhea" id="RHEA:24898"/>
        <dbReference type="ChEBI" id="CHEBI:33019"/>
        <dbReference type="ChEBI" id="CHEBI:37565"/>
        <dbReference type="ChEBI" id="CHEBI:58805"/>
        <dbReference type="EC" id="2.7.7.65"/>
    </reaction>
</comment>
<dbReference type="InterPro" id="IPR029787">
    <property type="entry name" value="Nucleotide_cyclase"/>
</dbReference>
<dbReference type="CDD" id="cd01949">
    <property type="entry name" value="GGDEF"/>
    <property type="match status" value="1"/>
</dbReference>
<dbReference type="GO" id="GO:1902201">
    <property type="term" value="P:negative regulation of bacterial-type flagellum-dependent cell motility"/>
    <property type="evidence" value="ECO:0007669"/>
    <property type="project" value="TreeGrafter"/>
</dbReference>
<feature type="transmembrane region" description="Helical" evidence="3">
    <location>
        <begin position="51"/>
        <end position="72"/>
    </location>
</feature>
<evidence type="ECO:0000256" key="1">
    <source>
        <dbReference type="ARBA" id="ARBA00012528"/>
    </source>
</evidence>
<keyword evidence="3" id="KW-0472">Membrane</keyword>
<keyword evidence="3" id="KW-1133">Transmembrane helix</keyword>